<comment type="caution">
    <text evidence="10">The sequence shown here is derived from an EMBL/GenBank/DDBJ whole genome shotgun (WGS) entry which is preliminary data.</text>
</comment>
<proteinExistence type="predicted"/>
<dbReference type="GO" id="GO:0005634">
    <property type="term" value="C:nucleus"/>
    <property type="evidence" value="ECO:0007669"/>
    <property type="project" value="UniProtKB-SubCell"/>
</dbReference>
<dbReference type="InterPro" id="IPR017930">
    <property type="entry name" value="Myb_dom"/>
</dbReference>
<dbReference type="EMBL" id="JACEFO010001687">
    <property type="protein sequence ID" value="KAF8720879.1"/>
    <property type="molecule type" value="Genomic_DNA"/>
</dbReference>
<dbReference type="InterPro" id="IPR015495">
    <property type="entry name" value="Myb_TF_plants"/>
</dbReference>
<gene>
    <name evidence="10" type="ORF">HU200_023277</name>
</gene>
<dbReference type="SUPFAM" id="SSF46689">
    <property type="entry name" value="Homeodomain-like"/>
    <property type="match status" value="1"/>
</dbReference>
<dbReference type="InterPro" id="IPR009057">
    <property type="entry name" value="Homeodomain-like_sf"/>
</dbReference>
<dbReference type="FunFam" id="1.10.10.60:FF:000001">
    <property type="entry name" value="MYB-related transcription factor"/>
    <property type="match status" value="1"/>
</dbReference>
<dbReference type="PROSITE" id="PS51294">
    <property type="entry name" value="HTH_MYB"/>
    <property type="match status" value="2"/>
</dbReference>
<comment type="subcellular location">
    <subcellularLocation>
        <location evidence="1">Nucleus</location>
    </subcellularLocation>
</comment>
<feature type="domain" description="HTH myb-type" evidence="9">
    <location>
        <begin position="66"/>
        <end position="116"/>
    </location>
</feature>
<dbReference type="Pfam" id="PF00249">
    <property type="entry name" value="Myb_DNA-binding"/>
    <property type="match status" value="2"/>
</dbReference>
<dbReference type="AlphaFoldDB" id="A0A835C8P3"/>
<evidence type="ECO:0000256" key="4">
    <source>
        <dbReference type="ARBA" id="ARBA00023125"/>
    </source>
</evidence>
<organism evidence="10 11">
    <name type="scientific">Digitaria exilis</name>
    <dbReference type="NCBI Taxonomy" id="1010633"/>
    <lineage>
        <taxon>Eukaryota</taxon>
        <taxon>Viridiplantae</taxon>
        <taxon>Streptophyta</taxon>
        <taxon>Embryophyta</taxon>
        <taxon>Tracheophyta</taxon>
        <taxon>Spermatophyta</taxon>
        <taxon>Magnoliopsida</taxon>
        <taxon>Liliopsida</taxon>
        <taxon>Poales</taxon>
        <taxon>Poaceae</taxon>
        <taxon>PACMAD clade</taxon>
        <taxon>Panicoideae</taxon>
        <taxon>Panicodae</taxon>
        <taxon>Paniceae</taxon>
        <taxon>Anthephorinae</taxon>
        <taxon>Digitaria</taxon>
    </lineage>
</organism>
<dbReference type="Gene3D" id="1.10.10.60">
    <property type="entry name" value="Homeodomain-like"/>
    <property type="match status" value="2"/>
</dbReference>
<keyword evidence="5" id="KW-0804">Transcription</keyword>
<evidence type="ECO:0000256" key="3">
    <source>
        <dbReference type="ARBA" id="ARBA00023015"/>
    </source>
</evidence>
<dbReference type="PANTHER" id="PTHR10641:SF1094">
    <property type="entry name" value="MYB TRANSCRIPTION FACTOR MYB30"/>
    <property type="match status" value="1"/>
</dbReference>
<dbReference type="InterPro" id="IPR001005">
    <property type="entry name" value="SANT/Myb"/>
</dbReference>
<dbReference type="SMART" id="SM00717">
    <property type="entry name" value="SANT"/>
    <property type="match status" value="2"/>
</dbReference>
<evidence type="ECO:0000256" key="2">
    <source>
        <dbReference type="ARBA" id="ARBA00022737"/>
    </source>
</evidence>
<evidence type="ECO:0000256" key="5">
    <source>
        <dbReference type="ARBA" id="ARBA00023163"/>
    </source>
</evidence>
<keyword evidence="6" id="KW-0539">Nucleus</keyword>
<dbReference type="PANTHER" id="PTHR10641">
    <property type="entry name" value="MYB FAMILY TRANSCRIPTION FACTOR"/>
    <property type="match status" value="1"/>
</dbReference>
<evidence type="ECO:0000313" key="11">
    <source>
        <dbReference type="Proteomes" id="UP000636709"/>
    </source>
</evidence>
<dbReference type="PROSITE" id="PS50090">
    <property type="entry name" value="MYB_LIKE"/>
    <property type="match status" value="2"/>
</dbReference>
<keyword evidence="4" id="KW-0238">DNA-binding</keyword>
<reference evidence="10" key="1">
    <citation type="submission" date="2020-07" db="EMBL/GenBank/DDBJ databases">
        <title>Genome sequence and genetic diversity analysis of an under-domesticated orphan crop, white fonio (Digitaria exilis).</title>
        <authorList>
            <person name="Bennetzen J.L."/>
            <person name="Chen S."/>
            <person name="Ma X."/>
            <person name="Wang X."/>
            <person name="Yssel A.E.J."/>
            <person name="Chaluvadi S.R."/>
            <person name="Johnson M."/>
            <person name="Gangashetty P."/>
            <person name="Hamidou F."/>
            <person name="Sanogo M.D."/>
            <person name="Zwaenepoel A."/>
            <person name="Wallace J."/>
            <person name="Van De Peer Y."/>
            <person name="Van Deynze A."/>
        </authorList>
    </citation>
    <scope>NUCLEOTIDE SEQUENCE</scope>
    <source>
        <tissue evidence="10">Leaves</tissue>
    </source>
</reference>
<feature type="compositionally biased region" description="Pro residues" evidence="7">
    <location>
        <begin position="136"/>
        <end position="148"/>
    </location>
</feature>
<dbReference type="GO" id="GO:1901141">
    <property type="term" value="P:regulation of lignin biosynthetic process"/>
    <property type="evidence" value="ECO:0007669"/>
    <property type="project" value="UniProtKB-ARBA"/>
</dbReference>
<evidence type="ECO:0000256" key="6">
    <source>
        <dbReference type="ARBA" id="ARBA00023242"/>
    </source>
</evidence>
<dbReference type="GO" id="GO:0000976">
    <property type="term" value="F:transcription cis-regulatory region binding"/>
    <property type="evidence" value="ECO:0007669"/>
    <property type="project" value="UniProtKB-ARBA"/>
</dbReference>
<evidence type="ECO:0000259" key="9">
    <source>
        <dbReference type="PROSITE" id="PS51294"/>
    </source>
</evidence>
<sequence length="290" mass="30980">MGRPPCCDKEGVKKGPWTPEEDLILVSYVQDHGPGNWRSVPANTGLMRCSKSCRLRWTNYLRPGIRRGGFSEQEDRLIVHLQALLGNRWAAIASYLPDRTDNDVKNYWNTHLKKKLLPPHHHPPLPHRAAAHATPSPSPPSPPPPPPNKGQWELRLQTDIDLARRALRHALSAPPPPPLSTAGWAPPEVGKKSGSPAPPPPVAVAVADSASGSTLECSVVSTTSSAAALAAGGHLLARAEEKAAAGGEVALSEIESWLLLEDGVGAEHKPAHGGDDGLLLDAALQYNFGF</sequence>
<dbReference type="CDD" id="cd00167">
    <property type="entry name" value="SANT"/>
    <property type="match status" value="2"/>
</dbReference>
<dbReference type="OrthoDB" id="2143914at2759"/>
<dbReference type="GO" id="GO:0003700">
    <property type="term" value="F:DNA-binding transcription factor activity"/>
    <property type="evidence" value="ECO:0007669"/>
    <property type="project" value="UniProtKB-ARBA"/>
</dbReference>
<evidence type="ECO:0000313" key="10">
    <source>
        <dbReference type="EMBL" id="KAF8720879.1"/>
    </source>
</evidence>
<feature type="region of interest" description="Disordered" evidence="7">
    <location>
        <begin position="170"/>
        <end position="199"/>
    </location>
</feature>
<accession>A0A835C8P3</accession>
<protein>
    <submittedName>
        <fullName evidence="10">Uncharacterized protein</fullName>
    </submittedName>
</protein>
<feature type="region of interest" description="Disordered" evidence="7">
    <location>
        <begin position="118"/>
        <end position="152"/>
    </location>
</feature>
<feature type="domain" description="HTH myb-type" evidence="9">
    <location>
        <begin position="9"/>
        <end position="65"/>
    </location>
</feature>
<feature type="domain" description="Myb-like" evidence="8">
    <location>
        <begin position="62"/>
        <end position="112"/>
    </location>
</feature>
<keyword evidence="3" id="KW-0805">Transcription regulation</keyword>
<keyword evidence="2" id="KW-0677">Repeat</keyword>
<keyword evidence="11" id="KW-1185">Reference proteome</keyword>
<name>A0A835C8P3_9POAL</name>
<evidence type="ECO:0000256" key="1">
    <source>
        <dbReference type="ARBA" id="ARBA00004123"/>
    </source>
</evidence>
<dbReference type="Proteomes" id="UP000636709">
    <property type="component" value="Unassembled WGS sequence"/>
</dbReference>
<dbReference type="GO" id="GO:0009733">
    <property type="term" value="P:response to auxin"/>
    <property type="evidence" value="ECO:0007669"/>
    <property type="project" value="TreeGrafter"/>
</dbReference>
<evidence type="ECO:0000256" key="7">
    <source>
        <dbReference type="SAM" id="MobiDB-lite"/>
    </source>
</evidence>
<feature type="domain" description="Myb-like" evidence="8">
    <location>
        <begin position="9"/>
        <end position="61"/>
    </location>
</feature>
<evidence type="ECO:0000259" key="8">
    <source>
        <dbReference type="PROSITE" id="PS50090"/>
    </source>
</evidence>